<evidence type="ECO:0000259" key="1">
    <source>
        <dbReference type="Pfam" id="PF22751"/>
    </source>
</evidence>
<sequence>MSIRIVQLGTERAADEGLRIGTVRRPPRGVPKAEFGTRNYYDVWLPILAPSAELMPQGRNAADDAEWSAFERKYRAEMNAGDASKVLDLLAALSATSNFSVGCYCEDERRCHRGILRRLLSDRGAMII</sequence>
<gene>
    <name evidence="2" type="ORF">AWB67_01873</name>
</gene>
<dbReference type="EMBL" id="FCOL02000008">
    <property type="protein sequence ID" value="SAL45045.1"/>
    <property type="molecule type" value="Genomic_DNA"/>
</dbReference>
<dbReference type="InterPro" id="IPR054495">
    <property type="entry name" value="DUF488-N3a"/>
</dbReference>
<comment type="caution">
    <text evidence="2">The sequence shown here is derived from an EMBL/GenBank/DDBJ whole genome shotgun (WGS) entry which is preliminary data.</text>
</comment>
<name>A0A158HKX5_9BURK</name>
<evidence type="ECO:0000313" key="3">
    <source>
        <dbReference type="Proteomes" id="UP000054925"/>
    </source>
</evidence>
<organism evidence="2 3">
    <name type="scientific">Caballeronia terrestris</name>
    <dbReference type="NCBI Taxonomy" id="1226301"/>
    <lineage>
        <taxon>Bacteria</taxon>
        <taxon>Pseudomonadati</taxon>
        <taxon>Pseudomonadota</taxon>
        <taxon>Betaproteobacteria</taxon>
        <taxon>Burkholderiales</taxon>
        <taxon>Burkholderiaceae</taxon>
        <taxon>Caballeronia</taxon>
    </lineage>
</organism>
<proteinExistence type="predicted"/>
<dbReference type="Proteomes" id="UP000054925">
    <property type="component" value="Unassembled WGS sequence"/>
</dbReference>
<reference evidence="2" key="1">
    <citation type="submission" date="2016-01" db="EMBL/GenBank/DDBJ databases">
        <authorList>
            <person name="Peeters C."/>
        </authorList>
    </citation>
    <scope>NUCLEOTIDE SEQUENCE [LARGE SCALE GENOMIC DNA]</scope>
    <source>
        <strain evidence="2">LMG 22937</strain>
    </source>
</reference>
<dbReference type="AlphaFoldDB" id="A0A158HKX5"/>
<dbReference type="Pfam" id="PF22751">
    <property type="entry name" value="DUF488-N3a"/>
    <property type="match status" value="1"/>
</dbReference>
<accession>A0A158HKX5</accession>
<keyword evidence="3" id="KW-1185">Reference proteome</keyword>
<dbReference type="OrthoDB" id="9790745at2"/>
<protein>
    <recommendedName>
        <fullName evidence="1">DUF488 domain-containing protein</fullName>
    </recommendedName>
</protein>
<feature type="domain" description="DUF488" evidence="1">
    <location>
        <begin position="3"/>
        <end position="124"/>
    </location>
</feature>
<dbReference type="RefSeq" id="WP_087655956.1">
    <property type="nucleotide sequence ID" value="NZ_FCOL02000008.1"/>
</dbReference>
<evidence type="ECO:0000313" key="2">
    <source>
        <dbReference type="EMBL" id="SAL45045.1"/>
    </source>
</evidence>